<reference evidence="2" key="2">
    <citation type="submission" date="2023-05" db="EMBL/GenBank/DDBJ databases">
        <authorList>
            <person name="Schelkunov M.I."/>
        </authorList>
    </citation>
    <scope>NUCLEOTIDE SEQUENCE</scope>
    <source>
        <strain evidence="2">Hsosn_3</strain>
        <tissue evidence="2">Leaf</tissue>
    </source>
</reference>
<feature type="chain" id="PRO_5041969075" evidence="1">
    <location>
        <begin position="26"/>
        <end position="191"/>
    </location>
</feature>
<comment type="caution">
    <text evidence="2">The sequence shown here is derived from an EMBL/GenBank/DDBJ whole genome shotgun (WGS) entry which is preliminary data.</text>
</comment>
<evidence type="ECO:0000313" key="3">
    <source>
        <dbReference type="Proteomes" id="UP001237642"/>
    </source>
</evidence>
<dbReference type="EMBL" id="JAUIZM010000007">
    <property type="protein sequence ID" value="KAK1373645.1"/>
    <property type="molecule type" value="Genomic_DNA"/>
</dbReference>
<sequence>MRRLGGLSIFLVNTIIFGLISETSAEAASSQISTKDKGNCTYAVTVETTCTRGADTSNHVSLRFGDTKSNEILVHHLNSKHLRRLDPLQPQVLDDIPRKPFQACMVDQFHVTGQCVESRICYLYLKLNGNDDWRPGFVQVNMFQGSHLSSDYFYIRRYLPRHVWHGSDMCETEVTPFGVKHKRKVLGKKHA</sequence>
<evidence type="ECO:0000313" key="2">
    <source>
        <dbReference type="EMBL" id="KAK1373645.1"/>
    </source>
</evidence>
<dbReference type="Gene3D" id="2.60.60.20">
    <property type="entry name" value="PLAT/LH2 domain"/>
    <property type="match status" value="1"/>
</dbReference>
<dbReference type="InterPro" id="IPR036392">
    <property type="entry name" value="PLAT/LH2_dom_sf"/>
</dbReference>
<protein>
    <submittedName>
        <fullName evidence="2">Embryo-specific</fullName>
    </submittedName>
</protein>
<organism evidence="2 3">
    <name type="scientific">Heracleum sosnowskyi</name>
    <dbReference type="NCBI Taxonomy" id="360622"/>
    <lineage>
        <taxon>Eukaryota</taxon>
        <taxon>Viridiplantae</taxon>
        <taxon>Streptophyta</taxon>
        <taxon>Embryophyta</taxon>
        <taxon>Tracheophyta</taxon>
        <taxon>Spermatophyta</taxon>
        <taxon>Magnoliopsida</taxon>
        <taxon>eudicotyledons</taxon>
        <taxon>Gunneridae</taxon>
        <taxon>Pentapetalae</taxon>
        <taxon>asterids</taxon>
        <taxon>campanulids</taxon>
        <taxon>Apiales</taxon>
        <taxon>Apiaceae</taxon>
        <taxon>Apioideae</taxon>
        <taxon>apioid superclade</taxon>
        <taxon>Tordylieae</taxon>
        <taxon>Tordyliinae</taxon>
        <taxon>Heracleum</taxon>
    </lineage>
</organism>
<dbReference type="PANTHER" id="PTHR31718:SF30">
    <property type="entry name" value="EMBRYO-SPECIFIC PROTEIN ATS3A-LIKE"/>
    <property type="match status" value="1"/>
</dbReference>
<dbReference type="SUPFAM" id="SSF49723">
    <property type="entry name" value="Lipase/lipooxygenase domain (PLAT/LH2 domain)"/>
    <property type="match status" value="1"/>
</dbReference>
<keyword evidence="3" id="KW-1185">Reference proteome</keyword>
<accession>A0AAD8HXA1</accession>
<reference evidence="2" key="1">
    <citation type="submission" date="2023-02" db="EMBL/GenBank/DDBJ databases">
        <title>Genome of toxic invasive species Heracleum sosnowskyi carries increased number of genes despite the absence of recent whole-genome duplications.</title>
        <authorList>
            <person name="Schelkunov M."/>
            <person name="Shtratnikova V."/>
            <person name="Makarenko M."/>
            <person name="Klepikova A."/>
            <person name="Omelchenko D."/>
            <person name="Novikova G."/>
            <person name="Obukhova E."/>
            <person name="Bogdanov V."/>
            <person name="Penin A."/>
            <person name="Logacheva M."/>
        </authorList>
    </citation>
    <scope>NUCLEOTIDE SEQUENCE</scope>
    <source>
        <strain evidence="2">Hsosn_3</strain>
        <tissue evidence="2">Leaf</tissue>
    </source>
</reference>
<feature type="signal peptide" evidence="1">
    <location>
        <begin position="1"/>
        <end position="25"/>
    </location>
</feature>
<dbReference type="Pfam" id="PF06232">
    <property type="entry name" value="ATS3"/>
    <property type="match status" value="1"/>
</dbReference>
<dbReference type="Proteomes" id="UP001237642">
    <property type="component" value="Unassembled WGS sequence"/>
</dbReference>
<evidence type="ECO:0000256" key="1">
    <source>
        <dbReference type="SAM" id="SignalP"/>
    </source>
</evidence>
<dbReference type="AlphaFoldDB" id="A0AAD8HXA1"/>
<dbReference type="InterPro" id="IPR010417">
    <property type="entry name" value="Embryo-specific_ATS3"/>
</dbReference>
<dbReference type="PANTHER" id="PTHR31718">
    <property type="entry name" value="PLAT DOMAIN-CONTAINING PROTEIN"/>
    <property type="match status" value="1"/>
</dbReference>
<keyword evidence="1" id="KW-0732">Signal</keyword>
<proteinExistence type="predicted"/>
<gene>
    <name evidence="2" type="ORF">POM88_029838</name>
</gene>
<name>A0AAD8HXA1_9APIA</name>